<dbReference type="Pfam" id="PF20055">
    <property type="entry name" value="DUF6454"/>
    <property type="match status" value="1"/>
</dbReference>
<accession>A0A5N7MNK0</accession>
<dbReference type="OrthoDB" id="9860103at2"/>
<proteinExistence type="predicted"/>
<organism evidence="1 2">
    <name type="scientific">Microvirga tunisiensis</name>
    <dbReference type="NCBI Taxonomy" id="2108360"/>
    <lineage>
        <taxon>Bacteria</taxon>
        <taxon>Pseudomonadati</taxon>
        <taxon>Pseudomonadota</taxon>
        <taxon>Alphaproteobacteria</taxon>
        <taxon>Hyphomicrobiales</taxon>
        <taxon>Methylobacteriaceae</taxon>
        <taxon>Microvirga</taxon>
    </lineage>
</organism>
<dbReference type="InterPro" id="IPR046312">
    <property type="entry name" value="DUF6454"/>
</dbReference>
<reference evidence="1 2" key="1">
    <citation type="journal article" date="2019" name="Syst. Appl. Microbiol.">
        <title>Microvirga tunisiensis sp. nov., a root nodule symbiotic bacterium isolated from Lupinus micranthus and L. luteus grown in Northern Tunisia.</title>
        <authorList>
            <person name="Msaddak A."/>
            <person name="Rejili M."/>
            <person name="Duran D."/>
            <person name="Mars M."/>
            <person name="Palacios J.M."/>
            <person name="Ruiz-Argueso T."/>
            <person name="Rey L."/>
            <person name="Imperial J."/>
        </authorList>
    </citation>
    <scope>NUCLEOTIDE SEQUENCE [LARGE SCALE GENOMIC DNA]</scope>
    <source>
        <strain evidence="1 2">Lmie10</strain>
    </source>
</reference>
<protein>
    <submittedName>
        <fullName evidence="1">Uncharacterized protein</fullName>
    </submittedName>
</protein>
<gene>
    <name evidence="1" type="ORF">FS320_10080</name>
</gene>
<dbReference type="Proteomes" id="UP000403266">
    <property type="component" value="Unassembled WGS sequence"/>
</dbReference>
<evidence type="ECO:0000313" key="1">
    <source>
        <dbReference type="EMBL" id="MPR25576.1"/>
    </source>
</evidence>
<dbReference type="AlphaFoldDB" id="A0A5N7MNK0"/>
<keyword evidence="2" id="KW-1185">Reference proteome</keyword>
<name>A0A5N7MNK0_9HYPH</name>
<comment type="caution">
    <text evidence="1">The sequence shown here is derived from an EMBL/GenBank/DDBJ whole genome shotgun (WGS) entry which is preliminary data.</text>
</comment>
<dbReference type="EMBL" id="VOSK01000026">
    <property type="protein sequence ID" value="MPR25576.1"/>
    <property type="molecule type" value="Genomic_DNA"/>
</dbReference>
<evidence type="ECO:0000313" key="2">
    <source>
        <dbReference type="Proteomes" id="UP000403266"/>
    </source>
</evidence>
<sequence length="84" mass="9233">MGMPKQAAALAVYELTNAVPQIGLEQLRRLNTSHYLDDQDCKYVGGHRMLCSGVTEMRVTSDTPLFRLGGLYLVSLTDGRPPPP</sequence>